<name>A0A9W8H6L8_9FUNG</name>
<accession>A0A9W8H6L8</accession>
<reference evidence="1" key="1">
    <citation type="submission" date="2022-07" db="EMBL/GenBank/DDBJ databases">
        <title>Phylogenomic reconstructions and comparative analyses of Kickxellomycotina fungi.</title>
        <authorList>
            <person name="Reynolds N.K."/>
            <person name="Stajich J.E."/>
            <person name="Barry K."/>
            <person name="Grigoriev I.V."/>
            <person name="Crous P."/>
            <person name="Smith M.E."/>
        </authorList>
    </citation>
    <scope>NUCLEOTIDE SEQUENCE</scope>
    <source>
        <strain evidence="1">BCRC 34489</strain>
    </source>
</reference>
<dbReference type="EMBL" id="JANBUM010000308">
    <property type="protein sequence ID" value="KAJ2779232.1"/>
    <property type="molecule type" value="Genomic_DNA"/>
</dbReference>
<protein>
    <submittedName>
        <fullName evidence="1">Uncharacterized protein</fullName>
    </submittedName>
</protein>
<dbReference type="OrthoDB" id="5511689at2759"/>
<proteinExistence type="predicted"/>
<keyword evidence="2" id="KW-1185">Reference proteome</keyword>
<comment type="caution">
    <text evidence="1">The sequence shown here is derived from an EMBL/GenBank/DDBJ whole genome shotgun (WGS) entry which is preliminary data.</text>
</comment>
<evidence type="ECO:0000313" key="2">
    <source>
        <dbReference type="Proteomes" id="UP001140172"/>
    </source>
</evidence>
<gene>
    <name evidence="1" type="ORF">GGI15_003935</name>
</gene>
<dbReference type="AlphaFoldDB" id="A0A9W8H6L8"/>
<sequence length="129" mass="14448">MFTEPIQTGGIMKKKAKEARAIVFHAEMNDDLGYRSIKQDTDPLVAICVSENRMYFHILDLTKHSLLKDFSDYKKVPAVKRGIAFYKEGELLLEMKGFDEKKFKEALAQFDKMSPGNMGGGGCCGCTIA</sequence>
<dbReference type="Proteomes" id="UP001140172">
    <property type="component" value="Unassembled WGS sequence"/>
</dbReference>
<organism evidence="1 2">
    <name type="scientific">Coemansia interrupta</name>
    <dbReference type="NCBI Taxonomy" id="1126814"/>
    <lineage>
        <taxon>Eukaryota</taxon>
        <taxon>Fungi</taxon>
        <taxon>Fungi incertae sedis</taxon>
        <taxon>Zoopagomycota</taxon>
        <taxon>Kickxellomycotina</taxon>
        <taxon>Kickxellomycetes</taxon>
        <taxon>Kickxellales</taxon>
        <taxon>Kickxellaceae</taxon>
        <taxon>Coemansia</taxon>
    </lineage>
</organism>
<evidence type="ECO:0000313" key="1">
    <source>
        <dbReference type="EMBL" id="KAJ2779232.1"/>
    </source>
</evidence>